<comment type="subcellular location">
    <subcellularLocation>
        <location evidence="10">Cytoplasm</location>
    </subcellularLocation>
</comment>
<feature type="binding site" evidence="10">
    <location>
        <position position="512"/>
    </location>
    <ligand>
        <name>Mg(2+)</name>
        <dbReference type="ChEBI" id="CHEBI:18420"/>
        <label>1</label>
        <note>catalytic</note>
    </ligand>
</feature>
<feature type="binding site" evidence="10">
    <location>
        <position position="438"/>
    </location>
    <ligand>
        <name>Mg(2+)</name>
        <dbReference type="ChEBI" id="CHEBI:18420"/>
        <label>1</label>
        <note>catalytic</note>
    </ligand>
</feature>
<dbReference type="SUPFAM" id="SSF56719">
    <property type="entry name" value="Type II DNA topoisomerase"/>
    <property type="match status" value="1"/>
</dbReference>
<keyword evidence="13" id="KW-1185">Reference proteome</keyword>
<dbReference type="SUPFAM" id="SSF54211">
    <property type="entry name" value="Ribosomal protein S5 domain 2-like"/>
    <property type="match status" value="1"/>
</dbReference>
<keyword evidence="5 10" id="KW-0067">ATP-binding</keyword>
<protein>
    <recommendedName>
        <fullName evidence="10">DNA gyrase subunit B</fullName>
        <ecNumber evidence="10">5.6.2.2</ecNumber>
    </recommendedName>
</protein>
<dbReference type="NCBIfam" id="NF011501">
    <property type="entry name" value="PRK14939.1"/>
    <property type="match status" value="1"/>
</dbReference>
<dbReference type="Gene3D" id="3.40.50.670">
    <property type="match status" value="2"/>
</dbReference>
<feature type="domain" description="Toprim" evidence="11">
    <location>
        <begin position="432"/>
        <end position="547"/>
    </location>
</feature>
<dbReference type="PROSITE" id="PS50880">
    <property type="entry name" value="TOPRIM"/>
    <property type="match status" value="1"/>
</dbReference>
<dbReference type="PRINTS" id="PR01159">
    <property type="entry name" value="DNAGYRASEB"/>
</dbReference>
<dbReference type="InterPro" id="IPR002288">
    <property type="entry name" value="DNA_gyrase_B_C"/>
</dbReference>
<feature type="site" description="Interaction with DNA" evidence="10">
    <location>
        <position position="463"/>
    </location>
</feature>
<dbReference type="InterPro" id="IPR018522">
    <property type="entry name" value="TopoIIA_CS"/>
</dbReference>
<organism evidence="12 13">
    <name type="scientific">Parvularcula lutaonensis</name>
    <dbReference type="NCBI Taxonomy" id="491923"/>
    <lineage>
        <taxon>Bacteria</taxon>
        <taxon>Pseudomonadati</taxon>
        <taxon>Pseudomonadota</taxon>
        <taxon>Alphaproteobacteria</taxon>
        <taxon>Parvularculales</taxon>
        <taxon>Parvularculaceae</taxon>
        <taxon>Parvularcula</taxon>
    </lineage>
</organism>
<comment type="subunit">
    <text evidence="10">Heterotetramer, composed of two GyrA and two GyrB chains. In the heterotetramer, GyrA contains the active site tyrosine that forms a transient covalent intermediate with DNA, while GyrB binds cofactors and catalyzes ATP hydrolysis.</text>
</comment>
<dbReference type="CDD" id="cd16928">
    <property type="entry name" value="HATPase_GyrB-like"/>
    <property type="match status" value="1"/>
</dbReference>
<dbReference type="InterPro" id="IPR006171">
    <property type="entry name" value="TOPRIM_dom"/>
</dbReference>
<dbReference type="RefSeq" id="WP_229786161.1">
    <property type="nucleotide sequence ID" value="NZ_BMXU01000002.1"/>
</dbReference>
<feature type="site" description="Interaction with DNA" evidence="10">
    <location>
        <position position="466"/>
    </location>
</feature>
<dbReference type="InterPro" id="IPR000565">
    <property type="entry name" value="Topo_IIA_B"/>
</dbReference>
<reference evidence="13" key="1">
    <citation type="journal article" date="2019" name="Int. J. Syst. Evol. Microbiol.">
        <title>The Global Catalogue of Microorganisms (GCM) 10K type strain sequencing project: providing services to taxonomists for standard genome sequencing and annotation.</title>
        <authorList>
            <consortium name="The Broad Institute Genomics Platform"/>
            <consortium name="The Broad Institute Genome Sequencing Center for Infectious Disease"/>
            <person name="Wu L."/>
            <person name="Ma J."/>
        </authorList>
    </citation>
    <scope>NUCLEOTIDE SEQUENCE [LARGE SCALE GENOMIC DNA]</scope>
    <source>
        <strain evidence="13">KCTC 22245</strain>
    </source>
</reference>
<dbReference type="EMBL" id="JBHRVA010000003">
    <property type="protein sequence ID" value="MFC3303044.1"/>
    <property type="molecule type" value="Genomic_DNA"/>
</dbReference>
<keyword evidence="6 10" id="KW-0460">Magnesium</keyword>
<evidence type="ECO:0000256" key="5">
    <source>
        <dbReference type="ARBA" id="ARBA00022840"/>
    </source>
</evidence>
<dbReference type="Gene3D" id="3.30.565.10">
    <property type="entry name" value="Histidine kinase-like ATPase, C-terminal domain"/>
    <property type="match status" value="1"/>
</dbReference>
<evidence type="ECO:0000259" key="11">
    <source>
        <dbReference type="PROSITE" id="PS50880"/>
    </source>
</evidence>
<evidence type="ECO:0000313" key="13">
    <source>
        <dbReference type="Proteomes" id="UP001595607"/>
    </source>
</evidence>
<dbReference type="HAMAP" id="MF_01898">
    <property type="entry name" value="GyrB"/>
    <property type="match status" value="1"/>
</dbReference>
<keyword evidence="10" id="KW-0963">Cytoplasm</keyword>
<dbReference type="InterPro" id="IPR011557">
    <property type="entry name" value="GyrB"/>
</dbReference>
<keyword evidence="4 10" id="KW-0547">Nucleotide-binding</keyword>
<evidence type="ECO:0000256" key="4">
    <source>
        <dbReference type="ARBA" id="ARBA00022741"/>
    </source>
</evidence>
<dbReference type="SUPFAM" id="SSF55874">
    <property type="entry name" value="ATPase domain of HSP90 chaperone/DNA topoisomerase II/histidine kinase"/>
    <property type="match status" value="1"/>
</dbReference>
<keyword evidence="9 10" id="KW-0413">Isomerase</keyword>
<dbReference type="PANTHER" id="PTHR45866">
    <property type="entry name" value="DNA GYRASE/TOPOISOMERASE SUBUNIT B"/>
    <property type="match status" value="1"/>
</dbReference>
<evidence type="ECO:0000256" key="9">
    <source>
        <dbReference type="ARBA" id="ARBA00023235"/>
    </source>
</evidence>
<evidence type="ECO:0000256" key="6">
    <source>
        <dbReference type="ARBA" id="ARBA00022842"/>
    </source>
</evidence>
<dbReference type="InterPro" id="IPR034160">
    <property type="entry name" value="TOPRIM_GyrB"/>
</dbReference>
<dbReference type="PRINTS" id="PR00418">
    <property type="entry name" value="TPI2FAMILY"/>
</dbReference>
<dbReference type="InterPro" id="IPR001241">
    <property type="entry name" value="Topo_IIA"/>
</dbReference>
<dbReference type="GO" id="GO:0003918">
    <property type="term" value="F:DNA topoisomerase type II (double strand cut, ATP-hydrolyzing) activity"/>
    <property type="evidence" value="ECO:0007669"/>
    <property type="project" value="UniProtKB-EC"/>
</dbReference>
<dbReference type="InterPro" id="IPR036890">
    <property type="entry name" value="HATPase_C_sf"/>
</dbReference>
<evidence type="ECO:0000256" key="10">
    <source>
        <dbReference type="HAMAP-Rule" id="MF_01898"/>
    </source>
</evidence>
<dbReference type="Gene3D" id="3.30.230.10">
    <property type="match status" value="1"/>
</dbReference>
<comment type="similarity">
    <text evidence="2 10">Belongs to the type II topoisomerase GyrB family.</text>
</comment>
<dbReference type="Pfam" id="PF01751">
    <property type="entry name" value="Toprim"/>
    <property type="match status" value="1"/>
</dbReference>
<dbReference type="Pfam" id="PF00986">
    <property type="entry name" value="DNA_gyraseB_C"/>
    <property type="match status" value="1"/>
</dbReference>
<dbReference type="CDD" id="cd03366">
    <property type="entry name" value="TOPRIM_TopoIIA_GyrB"/>
    <property type="match status" value="1"/>
</dbReference>
<comment type="function">
    <text evidence="10">A type II topoisomerase that negatively supercoils closed circular double-stranded (ds) DNA in an ATP-dependent manner to modulate DNA topology and maintain chromosomes in an underwound state. Negative supercoiling favors strand separation, and DNA replication, transcription, recombination and repair, all of which involve strand separation. Also able to catalyze the interconversion of other topological isomers of dsDNA rings, including catenanes and knotted rings. Type II topoisomerases break and join 2 DNA strands simultaneously in an ATP-dependent manner.</text>
</comment>
<dbReference type="InterPro" id="IPR013759">
    <property type="entry name" value="Topo_IIA_B_C"/>
</dbReference>
<dbReference type="InterPro" id="IPR020568">
    <property type="entry name" value="Ribosomal_Su5_D2-typ_SF"/>
</dbReference>
<dbReference type="Pfam" id="PF02518">
    <property type="entry name" value="HATPase_c"/>
    <property type="match status" value="1"/>
</dbReference>
<sequence>MASEAASEQNGNSGGDEYGAQSIKVLKGLDAVRKRPGMYIGDTDDGSGLHHMVYEVVDNAIDEALAGYCDTVEVTLNDDGSVTVRDNGRGIPTAMHPEEGVSAAQVIMTQLHAGGKFDQNSYKVSGGLHGVGVSVVNALSERLHLRIWRGGKTHEMTFIHGEAEEDLKVTGDADRTGTEVTFKPSDKTFSSVEFDFETLERRLRELAFLNSGLKIVLRDHRHAEHKELELFYEGGLTAFVKHIDESKNALVSEPITMQAEKDGITVEVAMWWNDSYHEKVLLFTNNIPQRDGGTHLAGFRAALTRVVNGYAQSSGLLKKEKVSLSGDDAREGLTAIVSVKVPDPKFSSQTKDKLVSSEVRPVVENIVGQELSTWFEEHPAEAKRLVSKVIEAAAAREAARKARELTRRKGALDVSSLPGKLADCQERDPSKSELFIVEGDSAGGSAKQARNRENQAILPLKGKILNVERARFDKMLSSQEVGTLITALGTGIGRDDFNIDKLRYHKIIIMTDADVDGAHIRTLLLTFFFRQMPEVIRRGHLYIAQPPLYRADKGKSARYLLDEKALADYLYAEGIEGAVFISAGGEQRTGNDLADLVEKCRVVAQRVESFPAWIRRDVLVLAALEGVLGTEEPGEGALSNLTDRLDFISEEYERGWTATLEDNGDVVLARDVRGVREAYVLTQEMRLGADARRLAAEAEDIRGVFLGAATLKRGEAETIVYGPLDFLESLRKVGGKGITLQRYKGLGEMNPEQLWETTLDANARQLLQVRIEEADRADETFTKLMGDVVEPRKHFIQSNALEAELDL</sequence>
<evidence type="ECO:0000256" key="8">
    <source>
        <dbReference type="ARBA" id="ARBA00023125"/>
    </source>
</evidence>
<dbReference type="InterPro" id="IPR014721">
    <property type="entry name" value="Ribsml_uS5_D2-typ_fold_subgr"/>
</dbReference>
<comment type="caution">
    <text evidence="12">The sequence shown here is derived from an EMBL/GenBank/DDBJ whole genome shotgun (WGS) entry which is preliminary data.</text>
</comment>
<keyword evidence="3 10" id="KW-0479">Metal-binding</keyword>
<name>A0ABV7MC51_9PROT</name>
<keyword evidence="8" id="KW-0238">DNA-binding</keyword>
<evidence type="ECO:0000256" key="2">
    <source>
        <dbReference type="ARBA" id="ARBA00010708"/>
    </source>
</evidence>
<dbReference type="CDD" id="cd00822">
    <property type="entry name" value="TopoII_Trans_DNA_gyrase"/>
    <property type="match status" value="1"/>
</dbReference>
<dbReference type="SMART" id="SM00433">
    <property type="entry name" value="TOP2c"/>
    <property type="match status" value="1"/>
</dbReference>
<dbReference type="SMART" id="SM00387">
    <property type="entry name" value="HATPase_c"/>
    <property type="match status" value="1"/>
</dbReference>
<proteinExistence type="inferred from homology"/>
<dbReference type="Pfam" id="PF00204">
    <property type="entry name" value="DNA_gyraseB"/>
    <property type="match status" value="1"/>
</dbReference>
<dbReference type="PANTHER" id="PTHR45866:SF1">
    <property type="entry name" value="DNA GYRASE SUBUNIT B, MITOCHONDRIAL"/>
    <property type="match status" value="1"/>
</dbReference>
<feature type="binding site" evidence="10">
    <location>
        <position position="514"/>
    </location>
    <ligand>
        <name>Mg(2+)</name>
        <dbReference type="ChEBI" id="CHEBI:18420"/>
        <label>2</label>
    </ligand>
</feature>
<comment type="cofactor">
    <cofactor evidence="10">
        <name>Mg(2+)</name>
        <dbReference type="ChEBI" id="CHEBI:18420"/>
    </cofactor>
    <cofactor evidence="10">
        <name>Mn(2+)</name>
        <dbReference type="ChEBI" id="CHEBI:29035"/>
    </cofactor>
    <cofactor evidence="10">
        <name>Ca(2+)</name>
        <dbReference type="ChEBI" id="CHEBI:29108"/>
    </cofactor>
    <text evidence="10">Binds two Mg(2+) per subunit. The magnesium ions form salt bridges with both the protein and the DNA. Can also accept other divalent metal cations, such as Mn(2+) or Ca(2+).</text>
</comment>
<dbReference type="PROSITE" id="PS00177">
    <property type="entry name" value="TOPOISOMERASE_II"/>
    <property type="match status" value="1"/>
</dbReference>
<evidence type="ECO:0000256" key="3">
    <source>
        <dbReference type="ARBA" id="ARBA00022723"/>
    </source>
</evidence>
<comment type="miscellaneous">
    <text evidence="10">Few gyrases are as efficient as E.coli at forming negative supercoils. Not all organisms have 2 type II topoisomerases; in organisms with a single type II topoisomerase this enzyme also has to decatenate newly replicated chromosomes.</text>
</comment>
<dbReference type="Proteomes" id="UP001595607">
    <property type="component" value="Unassembled WGS sequence"/>
</dbReference>
<comment type="catalytic activity">
    <reaction evidence="1 10">
        <text>ATP-dependent breakage, passage and rejoining of double-stranded DNA.</text>
        <dbReference type="EC" id="5.6.2.2"/>
    </reaction>
</comment>
<dbReference type="InterPro" id="IPR003594">
    <property type="entry name" value="HATPase_dom"/>
</dbReference>
<accession>A0ABV7MC51</accession>
<evidence type="ECO:0000256" key="7">
    <source>
        <dbReference type="ARBA" id="ARBA00023029"/>
    </source>
</evidence>
<dbReference type="NCBIfam" id="NF004189">
    <property type="entry name" value="PRK05644.1"/>
    <property type="match status" value="1"/>
</dbReference>
<keyword evidence="7 10" id="KW-0799">Topoisomerase</keyword>
<dbReference type="InterPro" id="IPR013506">
    <property type="entry name" value="Topo_IIA_bsu_dom2"/>
</dbReference>
<feature type="binding site" evidence="10">
    <location>
        <position position="512"/>
    </location>
    <ligand>
        <name>Mg(2+)</name>
        <dbReference type="ChEBI" id="CHEBI:18420"/>
        <label>2</label>
    </ligand>
</feature>
<evidence type="ECO:0000313" key="12">
    <source>
        <dbReference type="EMBL" id="MFC3303044.1"/>
    </source>
</evidence>
<dbReference type="EC" id="5.6.2.2" evidence="10"/>
<evidence type="ECO:0000256" key="1">
    <source>
        <dbReference type="ARBA" id="ARBA00000185"/>
    </source>
</evidence>
<dbReference type="NCBIfam" id="TIGR01059">
    <property type="entry name" value="gyrB"/>
    <property type="match status" value="1"/>
</dbReference>
<dbReference type="InterPro" id="IPR013760">
    <property type="entry name" value="Topo_IIA-like_dom_sf"/>
</dbReference>
<gene>
    <name evidence="10 12" type="primary">gyrB</name>
    <name evidence="12" type="ORF">ACFONP_09900</name>
</gene>